<evidence type="ECO:0000313" key="3">
    <source>
        <dbReference type="EMBL" id="MFC5648594.1"/>
    </source>
</evidence>
<organism evidence="3 4">
    <name type="scientific">Paenibacillus solisilvae</name>
    <dbReference type="NCBI Taxonomy" id="2486751"/>
    <lineage>
        <taxon>Bacteria</taxon>
        <taxon>Bacillati</taxon>
        <taxon>Bacillota</taxon>
        <taxon>Bacilli</taxon>
        <taxon>Bacillales</taxon>
        <taxon>Paenibacillaceae</taxon>
        <taxon>Paenibacillus</taxon>
    </lineage>
</organism>
<name>A0ABW0VUZ7_9BACL</name>
<evidence type="ECO:0000256" key="1">
    <source>
        <dbReference type="ARBA" id="ARBA00023002"/>
    </source>
</evidence>
<dbReference type="RefSeq" id="WP_379187061.1">
    <property type="nucleotide sequence ID" value="NZ_JBHSOW010000018.1"/>
</dbReference>
<dbReference type="Proteomes" id="UP001596047">
    <property type="component" value="Unassembled WGS sequence"/>
</dbReference>
<dbReference type="PANTHER" id="PTHR43364:SF4">
    <property type="entry name" value="NAD(P)-LINKED OXIDOREDUCTASE SUPERFAMILY PROTEIN"/>
    <property type="match status" value="1"/>
</dbReference>
<sequence>MKYNTIARTDLVASVICMGTSDLGGSIAVEQSNELMDVYAERGGNFIDSAEVYANWLPIEPSSSERFLGQWIKSRGNRDRLILATKGGHPRLDTPDIRRVTPEDIGIDLEGSLRRLHTDYIDLYYLHRDDPEKSVELIIETLEYYVRKGYIRYYACSNWTIPRIEEANRYARSKGYNGFVAVQNLWNLGEVNPGAIQDPTMVISDHGIVDWHRRTGMTAVPYSSQANGFFSGRHRRAAEQQPSSGIDVSRIYYSDMNFDRLERAERMAREMGVTSTQIALAYLIAHPFPVFPIVGCKKKEHLLDSLLAADVYLDYEAAASLIAEDADSWFATLGGGTNGDA</sequence>
<proteinExistence type="predicted"/>
<dbReference type="InterPro" id="IPR036812">
    <property type="entry name" value="NAD(P)_OxRdtase_dom_sf"/>
</dbReference>
<dbReference type="InterPro" id="IPR023210">
    <property type="entry name" value="NADP_OxRdtase_dom"/>
</dbReference>
<dbReference type="Gene3D" id="3.20.20.100">
    <property type="entry name" value="NADP-dependent oxidoreductase domain"/>
    <property type="match status" value="1"/>
</dbReference>
<accession>A0ABW0VUZ7</accession>
<comment type="caution">
    <text evidence="3">The sequence shown here is derived from an EMBL/GenBank/DDBJ whole genome shotgun (WGS) entry which is preliminary data.</text>
</comment>
<keyword evidence="1" id="KW-0560">Oxidoreductase</keyword>
<dbReference type="SUPFAM" id="SSF51430">
    <property type="entry name" value="NAD(P)-linked oxidoreductase"/>
    <property type="match status" value="1"/>
</dbReference>
<dbReference type="PANTHER" id="PTHR43364">
    <property type="entry name" value="NADH-SPECIFIC METHYLGLYOXAL REDUCTASE-RELATED"/>
    <property type="match status" value="1"/>
</dbReference>
<gene>
    <name evidence="3" type="ORF">ACFPYJ_05530</name>
</gene>
<protein>
    <submittedName>
        <fullName evidence="3">Aldo/keto reductase</fullName>
    </submittedName>
</protein>
<dbReference type="InterPro" id="IPR050523">
    <property type="entry name" value="AKR_Detox_Biosynth"/>
</dbReference>
<evidence type="ECO:0000313" key="4">
    <source>
        <dbReference type="Proteomes" id="UP001596047"/>
    </source>
</evidence>
<feature type="domain" description="NADP-dependent oxidoreductase" evidence="2">
    <location>
        <begin position="16"/>
        <end position="319"/>
    </location>
</feature>
<keyword evidence="4" id="KW-1185">Reference proteome</keyword>
<dbReference type="CDD" id="cd19082">
    <property type="entry name" value="AKR_AKR10A1_2"/>
    <property type="match status" value="1"/>
</dbReference>
<reference evidence="4" key="1">
    <citation type="journal article" date="2019" name="Int. J. Syst. Evol. Microbiol.">
        <title>The Global Catalogue of Microorganisms (GCM) 10K type strain sequencing project: providing services to taxonomists for standard genome sequencing and annotation.</title>
        <authorList>
            <consortium name="The Broad Institute Genomics Platform"/>
            <consortium name="The Broad Institute Genome Sequencing Center for Infectious Disease"/>
            <person name="Wu L."/>
            <person name="Ma J."/>
        </authorList>
    </citation>
    <scope>NUCLEOTIDE SEQUENCE [LARGE SCALE GENOMIC DNA]</scope>
    <source>
        <strain evidence="4">CGMCC 1.3240</strain>
    </source>
</reference>
<dbReference type="Pfam" id="PF00248">
    <property type="entry name" value="Aldo_ket_red"/>
    <property type="match status" value="1"/>
</dbReference>
<evidence type="ECO:0000259" key="2">
    <source>
        <dbReference type="Pfam" id="PF00248"/>
    </source>
</evidence>
<dbReference type="EMBL" id="JBHSOW010000018">
    <property type="protein sequence ID" value="MFC5648594.1"/>
    <property type="molecule type" value="Genomic_DNA"/>
</dbReference>